<keyword evidence="8" id="KW-1185">Reference proteome</keyword>
<dbReference type="PANTHER" id="PTHR42879:SF2">
    <property type="entry name" value="3-OXOACYL-[ACYL-CARRIER-PROTEIN] REDUCTASE FABG"/>
    <property type="match status" value="1"/>
</dbReference>
<feature type="domain" description="Ketoreductase" evidence="3">
    <location>
        <begin position="6"/>
        <end position="190"/>
    </location>
</feature>
<comment type="caution">
    <text evidence="5">The sequence shown here is derived from an EMBL/GenBank/DDBJ whole genome shotgun (WGS) entry which is preliminary data.</text>
</comment>
<evidence type="ECO:0000313" key="5">
    <source>
        <dbReference type="EMBL" id="KWA55050.1"/>
    </source>
</evidence>
<dbReference type="PANTHER" id="PTHR42879">
    <property type="entry name" value="3-OXOACYL-(ACYL-CARRIER-PROTEIN) REDUCTASE"/>
    <property type="match status" value="1"/>
</dbReference>
<dbReference type="PROSITE" id="PS00061">
    <property type="entry name" value="ADH_SHORT"/>
    <property type="match status" value="1"/>
</dbReference>
<dbReference type="EMBL" id="QTPM01000002">
    <property type="protein sequence ID" value="RQY99128.1"/>
    <property type="molecule type" value="Genomic_DNA"/>
</dbReference>
<reference evidence="6 8" key="2">
    <citation type="submission" date="2018-08" db="EMBL/GenBank/DDBJ databases">
        <title>Comparative analysis of Burkholderia isolates from Puerto Rico.</title>
        <authorList>
            <person name="Hall C."/>
            <person name="Sahl J."/>
            <person name="Wagner D."/>
        </authorList>
    </citation>
    <scope>NUCLEOTIDE SEQUENCE [LARGE SCALE GENOMIC DNA]</scope>
    <source>
        <strain evidence="6 8">Bp8966</strain>
    </source>
</reference>
<dbReference type="InterPro" id="IPR020904">
    <property type="entry name" value="Sc_DH/Rdtase_CS"/>
</dbReference>
<keyword evidence="2" id="KW-0560">Oxidoreductase</keyword>
<dbReference type="InterPro" id="IPR002347">
    <property type="entry name" value="SDR_fam"/>
</dbReference>
<dbReference type="EMBL" id="LPHB01000072">
    <property type="protein sequence ID" value="KWA55050.1"/>
    <property type="molecule type" value="Genomic_DNA"/>
</dbReference>
<dbReference type="SMART" id="SM00822">
    <property type="entry name" value="PKS_KR"/>
    <property type="match status" value="1"/>
</dbReference>
<dbReference type="STRING" id="1503054.WT74_19615"/>
<dbReference type="GeneID" id="93058006"/>
<dbReference type="Gene3D" id="3.40.50.720">
    <property type="entry name" value="NAD(P)-binding Rossmann-like Domain"/>
    <property type="match status" value="1"/>
</dbReference>
<evidence type="ECO:0000259" key="3">
    <source>
        <dbReference type="SMART" id="SM00822"/>
    </source>
</evidence>
<dbReference type="KEGG" id="bstg:WT74_19615"/>
<dbReference type="GO" id="GO:0032787">
    <property type="term" value="P:monocarboxylic acid metabolic process"/>
    <property type="evidence" value="ECO:0007669"/>
    <property type="project" value="UniProtKB-ARBA"/>
</dbReference>
<evidence type="ECO:0000256" key="2">
    <source>
        <dbReference type="ARBA" id="ARBA00023002"/>
    </source>
</evidence>
<evidence type="ECO:0000313" key="7">
    <source>
        <dbReference type="Proteomes" id="UP000068603"/>
    </source>
</evidence>
<evidence type="ECO:0000313" key="4">
    <source>
        <dbReference type="EMBL" id="KAB0640005.1"/>
    </source>
</evidence>
<dbReference type="Proteomes" id="UP000473470">
    <property type="component" value="Unassembled WGS sequence"/>
</dbReference>
<dbReference type="InterPro" id="IPR057326">
    <property type="entry name" value="KR_dom"/>
</dbReference>
<dbReference type="FunFam" id="3.40.50.720:FF:000173">
    <property type="entry name" value="3-oxoacyl-[acyl-carrier protein] reductase"/>
    <property type="match status" value="1"/>
</dbReference>
<proteinExistence type="inferred from homology"/>
<comment type="similarity">
    <text evidence="1">Belongs to the short-chain dehydrogenases/reductases (SDR) family.</text>
</comment>
<gene>
    <name evidence="6" type="ORF">DF017_02445</name>
    <name evidence="4" type="ORF">F7R25_06740</name>
    <name evidence="5" type="ORF">WT44_27820</name>
</gene>
<dbReference type="RefSeq" id="WP_059566840.1">
    <property type="nucleotide sequence ID" value="NZ_CABVPM010000046.1"/>
</dbReference>
<dbReference type="SUPFAM" id="SSF51735">
    <property type="entry name" value="NAD(P)-binding Rossmann-fold domains"/>
    <property type="match status" value="1"/>
</dbReference>
<evidence type="ECO:0000313" key="6">
    <source>
        <dbReference type="EMBL" id="RQY99128.1"/>
    </source>
</evidence>
<dbReference type="PRINTS" id="PR00081">
    <property type="entry name" value="GDHRDH"/>
</dbReference>
<sequence>MSDADDVVIISGGSRGLGLALVRAFLDEGKRVATFSRSRTAEIENLVERDMRGARFHWAQVDGTDSAAVSAFVAGVAERWGGVGALVNNAGVSHDGLLTLMREELIEQMIAVNLAGTILLTQCCAKWMIRANRGAIVNIASVNAIRGHAGVAVYSATKAALDGLTRSLARELGGRSVRVNSVAPGYFESDMVQHLDETARARIARRTPLGRLADTADIANVVAFLVSDRAAFVTGQTIAVDGGITC</sequence>
<dbReference type="GO" id="GO:0016491">
    <property type="term" value="F:oxidoreductase activity"/>
    <property type="evidence" value="ECO:0007669"/>
    <property type="project" value="UniProtKB-KW"/>
</dbReference>
<accession>A0A119RYV9</accession>
<dbReference type="AlphaFoldDB" id="A0A119RYV9"/>
<dbReference type="PRINTS" id="PR00080">
    <property type="entry name" value="SDRFAMILY"/>
</dbReference>
<name>A0A119RYV9_9BURK</name>
<organism evidence="5">
    <name type="scientific">Burkholderia stagnalis</name>
    <dbReference type="NCBI Taxonomy" id="1503054"/>
    <lineage>
        <taxon>Bacteria</taxon>
        <taxon>Pseudomonadati</taxon>
        <taxon>Pseudomonadota</taxon>
        <taxon>Betaproteobacteria</taxon>
        <taxon>Burkholderiales</taxon>
        <taxon>Burkholderiaceae</taxon>
        <taxon>Burkholderia</taxon>
        <taxon>Burkholderia cepacia complex</taxon>
    </lineage>
</organism>
<evidence type="ECO:0000313" key="8">
    <source>
        <dbReference type="Proteomes" id="UP000281098"/>
    </source>
</evidence>
<dbReference type="InterPro" id="IPR050259">
    <property type="entry name" value="SDR"/>
</dbReference>
<evidence type="ECO:0000313" key="9">
    <source>
        <dbReference type="Proteomes" id="UP000473470"/>
    </source>
</evidence>
<dbReference type="Proteomes" id="UP000068603">
    <property type="component" value="Unassembled WGS sequence"/>
</dbReference>
<dbReference type="Pfam" id="PF13561">
    <property type="entry name" value="adh_short_C2"/>
    <property type="match status" value="1"/>
</dbReference>
<reference evidence="5 7" key="1">
    <citation type="submission" date="2015-11" db="EMBL/GenBank/DDBJ databases">
        <title>Expanding the genomic diversity of Burkholderia species for the development of highly accurate diagnostics.</title>
        <authorList>
            <person name="Sahl J."/>
            <person name="Keim P."/>
            <person name="Wagner D."/>
        </authorList>
    </citation>
    <scope>NUCLEOTIDE SEQUENCE [LARGE SCALE GENOMIC DNA]</scope>
    <source>
        <strain evidence="5 7">MSMB1960WGS</strain>
    </source>
</reference>
<dbReference type="Proteomes" id="UP000281098">
    <property type="component" value="Unassembled WGS sequence"/>
</dbReference>
<dbReference type="InterPro" id="IPR036291">
    <property type="entry name" value="NAD(P)-bd_dom_sf"/>
</dbReference>
<evidence type="ECO:0000256" key="1">
    <source>
        <dbReference type="ARBA" id="ARBA00006484"/>
    </source>
</evidence>
<protein>
    <submittedName>
        <fullName evidence="5">3-oxoacyl-ACP reductase</fullName>
    </submittedName>
    <submittedName>
        <fullName evidence="4">SDR family oxidoreductase</fullName>
    </submittedName>
</protein>
<dbReference type="EMBL" id="VZOK01000007">
    <property type="protein sequence ID" value="KAB0640005.1"/>
    <property type="molecule type" value="Genomic_DNA"/>
</dbReference>
<reference evidence="4 9" key="3">
    <citation type="submission" date="2019-09" db="EMBL/GenBank/DDBJ databases">
        <title>Draft genome sequences of 48 bacterial type strains from the CCUG.</title>
        <authorList>
            <person name="Tunovic T."/>
            <person name="Pineiro-Iglesias B."/>
            <person name="Unosson C."/>
            <person name="Inganas E."/>
            <person name="Ohlen M."/>
            <person name="Cardew S."/>
            <person name="Jensie-Markopoulos S."/>
            <person name="Salva-Serra F."/>
            <person name="Jaen-Luchoro D."/>
            <person name="Karlsson R."/>
            <person name="Svensson-Stadler L."/>
            <person name="Chun J."/>
            <person name="Moore E."/>
        </authorList>
    </citation>
    <scope>NUCLEOTIDE SEQUENCE [LARGE SCALE GENOMIC DNA]</scope>
    <source>
        <strain evidence="4 9">CCUG 65686</strain>
    </source>
</reference>